<evidence type="ECO:0000313" key="1">
    <source>
        <dbReference type="EMBL" id="SOB59857.1"/>
    </source>
</evidence>
<reference evidence="2" key="1">
    <citation type="submission" date="2017-09" db="EMBL/GenBank/DDBJ databases">
        <authorList>
            <person name="Regsiter A."/>
            <person name="William W."/>
        </authorList>
    </citation>
    <scope>NUCLEOTIDE SEQUENCE [LARGE SCALE GENOMIC DNA]</scope>
    <source>
        <strain evidence="2">500-1</strain>
    </source>
</reference>
<sequence>MMDTVDHNQIVVLIVQDYRTWYSFNTMDSTYAQIKNIF</sequence>
<dbReference type="KEGG" id="pprf:DPRO_2947"/>
<keyword evidence="2" id="KW-1185">Reference proteome</keyword>
<proteinExistence type="predicted"/>
<accession>A0A2C8FBQ1</accession>
<dbReference type="EMBL" id="LT907975">
    <property type="protein sequence ID" value="SOB59857.1"/>
    <property type="molecule type" value="Genomic_DNA"/>
</dbReference>
<dbReference type="AlphaFoldDB" id="A0A2C8FBQ1"/>
<dbReference type="Proteomes" id="UP000219215">
    <property type="component" value="Chromosome DPRO"/>
</dbReference>
<gene>
    <name evidence="1" type="ORF">DPRO_2947</name>
</gene>
<organism evidence="1 2">
    <name type="scientific">Pseudodesulfovibrio profundus</name>
    <dbReference type="NCBI Taxonomy" id="57320"/>
    <lineage>
        <taxon>Bacteria</taxon>
        <taxon>Pseudomonadati</taxon>
        <taxon>Thermodesulfobacteriota</taxon>
        <taxon>Desulfovibrionia</taxon>
        <taxon>Desulfovibrionales</taxon>
        <taxon>Desulfovibrionaceae</taxon>
    </lineage>
</organism>
<protein>
    <submittedName>
        <fullName evidence="1">Uncharacterized protein</fullName>
    </submittedName>
</protein>
<name>A0A2C8FBQ1_9BACT</name>
<evidence type="ECO:0000313" key="2">
    <source>
        <dbReference type="Proteomes" id="UP000219215"/>
    </source>
</evidence>